<feature type="transmembrane region" description="Helical" evidence="1">
    <location>
        <begin position="52"/>
        <end position="70"/>
    </location>
</feature>
<dbReference type="InterPro" id="IPR036770">
    <property type="entry name" value="Ankyrin_rpt-contain_sf"/>
</dbReference>
<reference evidence="2" key="1">
    <citation type="submission" date="2018-10" db="EMBL/GenBank/DDBJ databases">
        <title>Hidden diversity of soil giant viruses.</title>
        <authorList>
            <person name="Schulz F."/>
            <person name="Alteio L."/>
            <person name="Goudeau D."/>
            <person name="Ryan E.M."/>
            <person name="Malmstrom R.R."/>
            <person name="Blanchard J."/>
            <person name="Woyke T."/>
        </authorList>
    </citation>
    <scope>NUCLEOTIDE SEQUENCE</scope>
    <source>
        <strain evidence="2">FNV1</strain>
    </source>
</reference>
<gene>
    <name evidence="2" type="ORF">Faunusvirus23_6</name>
</gene>
<name>A0A3G5A259_9VIRU</name>
<organism evidence="2">
    <name type="scientific">Faunusvirus sp</name>
    <dbReference type="NCBI Taxonomy" id="2487766"/>
    <lineage>
        <taxon>Viruses</taxon>
        <taxon>Varidnaviria</taxon>
        <taxon>Bamfordvirae</taxon>
        <taxon>Nucleocytoviricota</taxon>
        <taxon>Megaviricetes</taxon>
        <taxon>Imitervirales</taxon>
        <taxon>Mimiviridae</taxon>
    </lineage>
</organism>
<evidence type="ECO:0008006" key="3">
    <source>
        <dbReference type="Google" id="ProtNLM"/>
    </source>
</evidence>
<dbReference type="InterPro" id="IPR002110">
    <property type="entry name" value="Ankyrin_rpt"/>
</dbReference>
<dbReference type="EMBL" id="MK072154">
    <property type="protein sequence ID" value="AYV79569.1"/>
    <property type="molecule type" value="Genomic_DNA"/>
</dbReference>
<dbReference type="Pfam" id="PF13606">
    <property type="entry name" value="Ank_3"/>
    <property type="match status" value="1"/>
</dbReference>
<protein>
    <recommendedName>
        <fullName evidence="3">Ankyrin repeat protein</fullName>
    </recommendedName>
</protein>
<dbReference type="SUPFAM" id="SSF48403">
    <property type="entry name" value="Ankyrin repeat"/>
    <property type="match status" value="1"/>
</dbReference>
<dbReference type="SMART" id="SM00248">
    <property type="entry name" value="ANK"/>
    <property type="match status" value="2"/>
</dbReference>
<accession>A0A3G5A259</accession>
<evidence type="ECO:0000313" key="2">
    <source>
        <dbReference type="EMBL" id="AYV79569.1"/>
    </source>
</evidence>
<evidence type="ECO:0000256" key="1">
    <source>
        <dbReference type="SAM" id="Phobius"/>
    </source>
</evidence>
<sequence>MNVFNCRRKYRTVAEFTAANKYADYMWIAKIAIICWTIFRFTWYIFTQYSRHWFVIIDLIAVAMIAYTLTQDKDALSRFRVACDTGNCANVGKFLRTFDVNFDFGSTYDSVMGTYRITPLAIACMNNNCALVKLLFAHNANANVFGSNGKHIILAMCSKYFPDMVKLLAYYPHTDLTTCSFEVMGFMARQDPADNPVVEIVRQLCSNPTFQPAQPFLYCIELLYTHIVKPKNVPEITKIFMTRKFDINTINENGDTLLTLALEYKLGDLVVMLLQQPEINVSIKNKYGDCALDYAHRFRHDKQIINPLKDHMYGCYREALNDIQCAFGKVYSSPIGDRNTLSIIEGFL</sequence>
<feature type="transmembrane region" description="Helical" evidence="1">
    <location>
        <begin position="27"/>
        <end position="46"/>
    </location>
</feature>
<keyword evidence="1" id="KW-1133">Transmembrane helix</keyword>
<dbReference type="Gene3D" id="1.25.40.20">
    <property type="entry name" value="Ankyrin repeat-containing domain"/>
    <property type="match status" value="2"/>
</dbReference>
<proteinExistence type="predicted"/>
<keyword evidence="1" id="KW-0812">Transmembrane</keyword>
<keyword evidence="1" id="KW-0472">Membrane</keyword>